<comment type="caution">
    <text evidence="2">The sequence shown here is derived from an EMBL/GenBank/DDBJ whole genome shotgun (WGS) entry which is preliminary data.</text>
</comment>
<name>A0A9D4FEQ3_DREPO</name>
<dbReference type="SUPFAM" id="SSF46689">
    <property type="entry name" value="Homeodomain-like"/>
    <property type="match status" value="1"/>
</dbReference>
<dbReference type="InterPro" id="IPR009057">
    <property type="entry name" value="Homeodomain-like_sf"/>
</dbReference>
<protein>
    <recommendedName>
        <fullName evidence="1">HTH psq-type domain-containing protein</fullName>
    </recommendedName>
</protein>
<accession>A0A9D4FEQ3</accession>
<reference evidence="2" key="1">
    <citation type="journal article" date="2019" name="bioRxiv">
        <title>The Genome of the Zebra Mussel, Dreissena polymorpha: A Resource for Invasive Species Research.</title>
        <authorList>
            <person name="McCartney M.A."/>
            <person name="Auch B."/>
            <person name="Kono T."/>
            <person name="Mallez S."/>
            <person name="Zhang Y."/>
            <person name="Obille A."/>
            <person name="Becker A."/>
            <person name="Abrahante J.E."/>
            <person name="Garbe J."/>
            <person name="Badalamenti J.P."/>
            <person name="Herman A."/>
            <person name="Mangelson H."/>
            <person name="Liachko I."/>
            <person name="Sullivan S."/>
            <person name="Sone E.D."/>
            <person name="Koren S."/>
            <person name="Silverstein K.A.T."/>
            <person name="Beckman K.B."/>
            <person name="Gohl D.M."/>
        </authorList>
    </citation>
    <scope>NUCLEOTIDE SEQUENCE</scope>
    <source>
        <strain evidence="2">Duluth1</strain>
        <tissue evidence="2">Whole animal</tissue>
    </source>
</reference>
<evidence type="ECO:0000313" key="2">
    <source>
        <dbReference type="EMBL" id="KAH3795225.1"/>
    </source>
</evidence>
<dbReference type="Pfam" id="PF05225">
    <property type="entry name" value="HTH_psq"/>
    <property type="match status" value="1"/>
</dbReference>
<dbReference type="Gene3D" id="1.10.10.60">
    <property type="entry name" value="Homeodomain-like"/>
    <property type="match status" value="1"/>
</dbReference>
<evidence type="ECO:0000313" key="3">
    <source>
        <dbReference type="Proteomes" id="UP000828390"/>
    </source>
</evidence>
<dbReference type="EMBL" id="JAIWYP010000007">
    <property type="protein sequence ID" value="KAH3795225.1"/>
    <property type="molecule type" value="Genomic_DNA"/>
</dbReference>
<proteinExistence type="predicted"/>
<dbReference type="GO" id="GO:0003677">
    <property type="term" value="F:DNA binding"/>
    <property type="evidence" value="ECO:0007669"/>
    <property type="project" value="InterPro"/>
</dbReference>
<gene>
    <name evidence="2" type="ORF">DPMN_148773</name>
</gene>
<feature type="domain" description="HTH psq-type" evidence="1">
    <location>
        <begin position="1"/>
        <end position="37"/>
    </location>
</feature>
<dbReference type="Proteomes" id="UP000828390">
    <property type="component" value="Unassembled WGS sequence"/>
</dbReference>
<dbReference type="AlphaFoldDB" id="A0A9D4FEQ3"/>
<keyword evidence="3" id="KW-1185">Reference proteome</keyword>
<organism evidence="2 3">
    <name type="scientific">Dreissena polymorpha</name>
    <name type="common">Zebra mussel</name>
    <name type="synonym">Mytilus polymorpha</name>
    <dbReference type="NCBI Taxonomy" id="45954"/>
    <lineage>
        <taxon>Eukaryota</taxon>
        <taxon>Metazoa</taxon>
        <taxon>Spiralia</taxon>
        <taxon>Lophotrochozoa</taxon>
        <taxon>Mollusca</taxon>
        <taxon>Bivalvia</taxon>
        <taxon>Autobranchia</taxon>
        <taxon>Heteroconchia</taxon>
        <taxon>Euheterodonta</taxon>
        <taxon>Imparidentia</taxon>
        <taxon>Neoheterodontei</taxon>
        <taxon>Myida</taxon>
        <taxon>Dreissenoidea</taxon>
        <taxon>Dreissenidae</taxon>
        <taxon>Dreissena</taxon>
    </lineage>
</organism>
<reference evidence="2" key="2">
    <citation type="submission" date="2020-11" db="EMBL/GenBank/DDBJ databases">
        <authorList>
            <person name="McCartney M.A."/>
            <person name="Auch B."/>
            <person name="Kono T."/>
            <person name="Mallez S."/>
            <person name="Becker A."/>
            <person name="Gohl D.M."/>
            <person name="Silverstein K.A.T."/>
            <person name="Koren S."/>
            <person name="Bechman K.B."/>
            <person name="Herman A."/>
            <person name="Abrahante J.E."/>
            <person name="Garbe J."/>
        </authorList>
    </citation>
    <scope>NUCLEOTIDE SEQUENCE</scope>
    <source>
        <strain evidence="2">Duluth1</strain>
        <tissue evidence="2">Whole animal</tissue>
    </source>
</reference>
<dbReference type="InterPro" id="IPR007889">
    <property type="entry name" value="HTH_Psq"/>
</dbReference>
<sequence length="101" mass="10942">MASAVTAVNSGMSVRRAAKEYNVPKSSLSDRVTGKVKHGATWGKKPIMSSIDEKALIEAATSRADSGLGFSKGNFLEIMLYIVFVLSLKTQIFNLQLVFDT</sequence>
<evidence type="ECO:0000259" key="1">
    <source>
        <dbReference type="Pfam" id="PF05225"/>
    </source>
</evidence>